<organism evidence="3 4">
    <name type="scientific">Floridaenema fluviatile BLCC-F154</name>
    <dbReference type="NCBI Taxonomy" id="3153640"/>
    <lineage>
        <taxon>Bacteria</taxon>
        <taxon>Bacillati</taxon>
        <taxon>Cyanobacteriota</taxon>
        <taxon>Cyanophyceae</taxon>
        <taxon>Oscillatoriophycideae</taxon>
        <taxon>Aerosakkonematales</taxon>
        <taxon>Aerosakkonemataceae</taxon>
        <taxon>Floridanema</taxon>
        <taxon>Floridanema fluviatile</taxon>
    </lineage>
</organism>
<feature type="transmembrane region" description="Helical" evidence="1">
    <location>
        <begin position="158"/>
        <end position="179"/>
    </location>
</feature>
<feature type="domain" description="CAAX prenyl protease 2/Lysostaphin resistance protein A-like" evidence="2">
    <location>
        <begin position="67"/>
        <end position="169"/>
    </location>
</feature>
<sequence length="186" mass="21222">MFSLDLLNLFHQLVWRINVAFFTFPTIKAWLIAAALLLILTLFCLPVGLWCNFLKVENMKAPKKIILSIIAGSLFFPGISEELFFRVLLLPHPQENRTIATVCFWVIISLVLFVIYHPLNAVTFFPTGRKTFFNPVFLLLAAVLGIVCSIVYEQSGSLWLPVIIHWLVVVVWLVFLGGYKQLRGEV</sequence>
<evidence type="ECO:0000313" key="4">
    <source>
        <dbReference type="Proteomes" id="UP001576776"/>
    </source>
</evidence>
<keyword evidence="1" id="KW-0472">Membrane</keyword>
<name>A0ABV4YJL0_9CYAN</name>
<protein>
    <submittedName>
        <fullName evidence="3">Type II CAAX prenyl endopeptidase Rce1 family protein</fullName>
    </submittedName>
</protein>
<dbReference type="Pfam" id="PF02517">
    <property type="entry name" value="Rce1-like"/>
    <property type="match status" value="1"/>
</dbReference>
<evidence type="ECO:0000313" key="3">
    <source>
        <dbReference type="EMBL" id="MFB2939022.1"/>
    </source>
</evidence>
<dbReference type="Proteomes" id="UP001576776">
    <property type="component" value="Unassembled WGS sequence"/>
</dbReference>
<evidence type="ECO:0000259" key="2">
    <source>
        <dbReference type="Pfam" id="PF02517"/>
    </source>
</evidence>
<evidence type="ECO:0000256" key="1">
    <source>
        <dbReference type="SAM" id="Phobius"/>
    </source>
</evidence>
<keyword evidence="1" id="KW-1133">Transmembrane helix</keyword>
<gene>
    <name evidence="3" type="ORF">ACE1B6_27530</name>
</gene>
<keyword evidence="1" id="KW-0812">Transmembrane</keyword>
<feature type="transmembrane region" description="Helical" evidence="1">
    <location>
        <begin position="65"/>
        <end position="87"/>
    </location>
</feature>
<reference evidence="3 4" key="1">
    <citation type="submission" date="2024-09" db="EMBL/GenBank/DDBJ databases">
        <title>Floridaenema gen nov. (Aerosakkonemataceae, Aerosakkonematales ord. nov., Cyanobacteria) from benthic tropical and subtropical fresh waters, with the description of four new species.</title>
        <authorList>
            <person name="Moretto J.A."/>
            <person name="Berthold D.E."/>
            <person name="Lefler F.W."/>
            <person name="Huang I.-S."/>
            <person name="Laughinghouse H. IV."/>
        </authorList>
    </citation>
    <scope>NUCLEOTIDE SEQUENCE [LARGE SCALE GENOMIC DNA]</scope>
    <source>
        <strain evidence="3 4">BLCC-F154</strain>
    </source>
</reference>
<comment type="caution">
    <text evidence="3">The sequence shown here is derived from an EMBL/GenBank/DDBJ whole genome shotgun (WGS) entry which is preliminary data.</text>
</comment>
<feature type="transmembrane region" description="Helical" evidence="1">
    <location>
        <begin position="99"/>
        <end position="119"/>
    </location>
</feature>
<feature type="transmembrane region" description="Helical" evidence="1">
    <location>
        <begin position="29"/>
        <end position="53"/>
    </location>
</feature>
<keyword evidence="4" id="KW-1185">Reference proteome</keyword>
<dbReference type="EMBL" id="JBHFNS010000093">
    <property type="protein sequence ID" value="MFB2939022.1"/>
    <property type="molecule type" value="Genomic_DNA"/>
</dbReference>
<feature type="transmembrane region" description="Helical" evidence="1">
    <location>
        <begin position="131"/>
        <end position="152"/>
    </location>
</feature>
<proteinExistence type="predicted"/>
<dbReference type="InterPro" id="IPR003675">
    <property type="entry name" value="Rce1/LyrA-like_dom"/>
</dbReference>
<dbReference type="RefSeq" id="WP_413260498.1">
    <property type="nucleotide sequence ID" value="NZ_JBHFNS010000093.1"/>
</dbReference>
<accession>A0ABV4YJL0</accession>